<proteinExistence type="predicted"/>
<organism evidence="2 3">
    <name type="scientific">Gigaspora margarita</name>
    <dbReference type="NCBI Taxonomy" id="4874"/>
    <lineage>
        <taxon>Eukaryota</taxon>
        <taxon>Fungi</taxon>
        <taxon>Fungi incertae sedis</taxon>
        <taxon>Mucoromycota</taxon>
        <taxon>Glomeromycotina</taxon>
        <taxon>Glomeromycetes</taxon>
        <taxon>Diversisporales</taxon>
        <taxon>Gigasporaceae</taxon>
        <taxon>Gigaspora</taxon>
    </lineage>
</organism>
<reference evidence="2 3" key="1">
    <citation type="submission" date="2021-06" db="EMBL/GenBank/DDBJ databases">
        <authorList>
            <person name="Kallberg Y."/>
            <person name="Tangrot J."/>
            <person name="Rosling A."/>
        </authorList>
    </citation>
    <scope>NUCLEOTIDE SEQUENCE [LARGE SCALE GENOMIC DNA]</scope>
    <source>
        <strain evidence="2 3">120-4 pot B 10/14</strain>
    </source>
</reference>
<evidence type="ECO:0000256" key="1">
    <source>
        <dbReference type="SAM" id="Phobius"/>
    </source>
</evidence>
<dbReference type="Proteomes" id="UP000789901">
    <property type="component" value="Unassembled WGS sequence"/>
</dbReference>
<comment type="caution">
    <text evidence="2">The sequence shown here is derived from an EMBL/GenBank/DDBJ whole genome shotgun (WGS) entry which is preliminary data.</text>
</comment>
<accession>A0ABN7VM50</accession>
<evidence type="ECO:0000313" key="3">
    <source>
        <dbReference type="Proteomes" id="UP000789901"/>
    </source>
</evidence>
<evidence type="ECO:0000313" key="2">
    <source>
        <dbReference type="EMBL" id="CAG8785835.1"/>
    </source>
</evidence>
<keyword evidence="1" id="KW-0472">Membrane</keyword>
<keyword evidence="1" id="KW-1133">Transmembrane helix</keyword>
<gene>
    <name evidence="2" type="ORF">GMARGA_LOCUS20422</name>
</gene>
<dbReference type="EMBL" id="CAJVQB010017890">
    <property type="protein sequence ID" value="CAG8785835.1"/>
    <property type="molecule type" value="Genomic_DNA"/>
</dbReference>
<keyword evidence="3" id="KW-1185">Reference proteome</keyword>
<protein>
    <submittedName>
        <fullName evidence="2">23261_t:CDS:1</fullName>
    </submittedName>
</protein>
<keyword evidence="1" id="KW-0812">Transmembrane</keyword>
<sequence length="179" mass="20075">MLDYYRIIVLKRHQIYDCEKCFSLLAILFFIASAIASAVPEVWDFPSLPFRWALTFNDSHFFFISIEKRVAKPLHQRAAKNNKRNALAKPKHTTAMNMETATAIIMATATKAATKVATMKATMTATTKTAMMTATMTATKNTATKTATNVCQFDLNIFYSNLLDKRAPKAIRRLGADKP</sequence>
<name>A0ABN7VM50_GIGMA</name>
<feature type="transmembrane region" description="Helical" evidence="1">
    <location>
        <begin position="21"/>
        <end position="39"/>
    </location>
</feature>